<sequence>MTFKDFLFFGHVSEVIKVGNKILPNNNLELIIEQEKDSPALYRYLHTALEFEIYCIQEVIIGVSFKSDDNPINHTFFLDKNGKTELKSKTDLQKFINYIEAVGCIWLIDKMDTGGKLLAIKINENAKVMYDFNTHHFGFYQIIYFDNKLYESMKPHN</sequence>
<dbReference type="AlphaFoldDB" id="I4AGI4"/>
<dbReference type="Proteomes" id="UP000006054">
    <property type="component" value="Chromosome"/>
</dbReference>
<gene>
    <name evidence="1" type="ordered locus">Fleli_0605</name>
</gene>
<organism evidence="1 2">
    <name type="scientific">Bernardetia litoralis (strain ATCC 23117 / DSM 6794 / NBRC 15988 / NCIMB 1366 / Fx l1 / Sio-4)</name>
    <name type="common">Flexibacter litoralis</name>
    <dbReference type="NCBI Taxonomy" id="880071"/>
    <lineage>
        <taxon>Bacteria</taxon>
        <taxon>Pseudomonadati</taxon>
        <taxon>Bacteroidota</taxon>
        <taxon>Cytophagia</taxon>
        <taxon>Cytophagales</taxon>
        <taxon>Bernardetiaceae</taxon>
        <taxon>Bernardetia</taxon>
    </lineage>
</organism>
<protein>
    <submittedName>
        <fullName evidence="1">Uncharacterized protein</fullName>
    </submittedName>
</protein>
<evidence type="ECO:0000313" key="2">
    <source>
        <dbReference type="Proteomes" id="UP000006054"/>
    </source>
</evidence>
<dbReference type="EMBL" id="CP003345">
    <property type="protein sequence ID" value="AFM03069.1"/>
    <property type="molecule type" value="Genomic_DNA"/>
</dbReference>
<keyword evidence="2" id="KW-1185">Reference proteome</keyword>
<accession>I4AGI4</accession>
<evidence type="ECO:0000313" key="1">
    <source>
        <dbReference type="EMBL" id="AFM03069.1"/>
    </source>
</evidence>
<dbReference type="KEGG" id="fli:Fleli_0605"/>
<dbReference type="OrthoDB" id="9887259at2"/>
<reference evidence="2" key="1">
    <citation type="submission" date="2012-06" db="EMBL/GenBank/DDBJ databases">
        <title>The complete genome of Flexibacter litoralis DSM 6794.</title>
        <authorList>
            <person name="Lucas S."/>
            <person name="Copeland A."/>
            <person name="Lapidus A."/>
            <person name="Glavina del Rio T."/>
            <person name="Dalin E."/>
            <person name="Tice H."/>
            <person name="Bruce D."/>
            <person name="Goodwin L."/>
            <person name="Pitluck S."/>
            <person name="Peters L."/>
            <person name="Ovchinnikova G."/>
            <person name="Lu M."/>
            <person name="Kyrpides N."/>
            <person name="Mavromatis K."/>
            <person name="Ivanova N."/>
            <person name="Brettin T."/>
            <person name="Detter J.C."/>
            <person name="Han C."/>
            <person name="Larimer F."/>
            <person name="Land M."/>
            <person name="Hauser L."/>
            <person name="Markowitz V."/>
            <person name="Cheng J.-F."/>
            <person name="Hugenholtz P."/>
            <person name="Woyke T."/>
            <person name="Wu D."/>
            <person name="Spring S."/>
            <person name="Lang E."/>
            <person name="Kopitz M."/>
            <person name="Brambilla E."/>
            <person name="Klenk H.-P."/>
            <person name="Eisen J.A."/>
        </authorList>
    </citation>
    <scope>NUCLEOTIDE SEQUENCE [LARGE SCALE GENOMIC DNA]</scope>
    <source>
        <strain evidence="2">ATCC 23117 / DSM 6794 / NBRC 15988 / NCIMB 1366 / Sio-4</strain>
    </source>
</reference>
<name>I4AGI4_BERLS</name>
<dbReference type="RefSeq" id="WP_014796529.1">
    <property type="nucleotide sequence ID" value="NC_018018.1"/>
</dbReference>
<dbReference type="HOGENOM" id="CLU_1675312_0_0_10"/>
<dbReference type="STRING" id="880071.Fleli_0605"/>
<proteinExistence type="predicted"/>